<keyword evidence="5 6" id="KW-0472">Membrane</keyword>
<dbReference type="eggNOG" id="COG0534">
    <property type="taxonomic scope" value="Bacteria"/>
</dbReference>
<evidence type="ECO:0000313" key="8">
    <source>
        <dbReference type="Proteomes" id="UP000190065"/>
    </source>
</evidence>
<dbReference type="InterPro" id="IPR044644">
    <property type="entry name" value="DinF-like"/>
</dbReference>
<protein>
    <submittedName>
        <fullName evidence="7">Multidrug resistance protein, MATE family</fullName>
    </submittedName>
</protein>
<dbReference type="AlphaFoldDB" id="A0A1T4KXY8"/>
<gene>
    <name evidence="7" type="ORF">SAMN02745202_00216</name>
</gene>
<evidence type="ECO:0000256" key="6">
    <source>
        <dbReference type="SAM" id="Phobius"/>
    </source>
</evidence>
<feature type="transmembrane region" description="Helical" evidence="6">
    <location>
        <begin position="23"/>
        <end position="43"/>
    </location>
</feature>
<feature type="transmembrane region" description="Helical" evidence="6">
    <location>
        <begin position="282"/>
        <end position="306"/>
    </location>
</feature>
<evidence type="ECO:0000313" key="7">
    <source>
        <dbReference type="EMBL" id="SJZ47223.1"/>
    </source>
</evidence>
<dbReference type="EMBL" id="FUXK01000002">
    <property type="protein sequence ID" value="SJZ47223.1"/>
    <property type="molecule type" value="Genomic_DNA"/>
</dbReference>
<evidence type="ECO:0000256" key="5">
    <source>
        <dbReference type="ARBA" id="ARBA00023136"/>
    </source>
</evidence>
<feature type="transmembrane region" description="Helical" evidence="6">
    <location>
        <begin position="100"/>
        <end position="118"/>
    </location>
</feature>
<feature type="transmembrane region" description="Helical" evidence="6">
    <location>
        <begin position="172"/>
        <end position="195"/>
    </location>
</feature>
<dbReference type="GO" id="GO:0015297">
    <property type="term" value="F:antiporter activity"/>
    <property type="evidence" value="ECO:0007669"/>
    <property type="project" value="InterPro"/>
</dbReference>
<organism evidence="7 8">
    <name type="scientific">Segatella oulorum</name>
    <dbReference type="NCBI Taxonomy" id="28136"/>
    <lineage>
        <taxon>Bacteria</taxon>
        <taxon>Pseudomonadati</taxon>
        <taxon>Bacteroidota</taxon>
        <taxon>Bacteroidia</taxon>
        <taxon>Bacteroidales</taxon>
        <taxon>Prevotellaceae</taxon>
        <taxon>Segatella</taxon>
    </lineage>
</organism>
<dbReference type="GO" id="GO:0042910">
    <property type="term" value="F:xenobiotic transmembrane transporter activity"/>
    <property type="evidence" value="ECO:0007669"/>
    <property type="project" value="InterPro"/>
</dbReference>
<accession>A0A1T4KXY8</accession>
<name>A0A1T4KXY8_9BACT</name>
<dbReference type="InterPro" id="IPR002528">
    <property type="entry name" value="MATE_fam"/>
</dbReference>
<evidence type="ECO:0000256" key="1">
    <source>
        <dbReference type="ARBA" id="ARBA00004141"/>
    </source>
</evidence>
<evidence type="ECO:0000256" key="4">
    <source>
        <dbReference type="ARBA" id="ARBA00022989"/>
    </source>
</evidence>
<dbReference type="Proteomes" id="UP000190065">
    <property type="component" value="Unassembled WGS sequence"/>
</dbReference>
<keyword evidence="4 6" id="KW-1133">Transmembrane helix</keyword>
<proteinExistence type="inferred from homology"/>
<dbReference type="GO" id="GO:0005886">
    <property type="term" value="C:plasma membrane"/>
    <property type="evidence" value="ECO:0007669"/>
    <property type="project" value="TreeGrafter"/>
</dbReference>
<feature type="transmembrane region" description="Helical" evidence="6">
    <location>
        <begin position="138"/>
        <end position="160"/>
    </location>
</feature>
<dbReference type="PANTHER" id="PTHR42893:SF46">
    <property type="entry name" value="PROTEIN DETOXIFICATION 44, CHLOROPLASTIC"/>
    <property type="match status" value="1"/>
</dbReference>
<feature type="transmembrane region" description="Helical" evidence="6">
    <location>
        <begin position="251"/>
        <end position="270"/>
    </location>
</feature>
<feature type="transmembrane region" description="Helical" evidence="6">
    <location>
        <begin position="327"/>
        <end position="347"/>
    </location>
</feature>
<sequence length="449" mass="49518">MKMAYLCSDKLKTIGMHSIHHEILRLALPSIISNITVPLLGLVDLTIVGHLGSEVYIGAIAVGTMIFNVLYWLLGFLRMGNSGMTSQAFGRRDGQAVRTILVRSLLMATGMGVLFIVLQCPLCDVALWVMHPSAEIAAAAHTYFSICIWSAPAVLALYALNGWFVGLQTTKVPMFIALFQNVVNILLSVGFVIVMHMKIEGVAWGTMLAQWAGALLAVFLAYRKLRKQPLPQRPHKIALRWMDFFVVNRDIFLRTLFLVAVNLSFTSFGARSGDVVLSANTLLLTFFTLFSYVMDGFAFAGEALCGKSFGAANVQHFQTYVVQLMKWGLGMALLFSMVYFLGGHLLLRLLTNNESVLGMAAHFLGWVVLIPLAGFMAFVYDGVFIGATMTRHMLLSTLLSAAVFFATYALISSTLHNHALWLAFILFLLTRGLVLQGLLPRIQHKIIAS</sequence>
<dbReference type="Pfam" id="PF01554">
    <property type="entry name" value="MatE"/>
    <property type="match status" value="2"/>
</dbReference>
<reference evidence="7 8" key="1">
    <citation type="submission" date="2017-02" db="EMBL/GenBank/DDBJ databases">
        <authorList>
            <person name="Peterson S.W."/>
        </authorList>
    </citation>
    <scope>NUCLEOTIDE SEQUENCE [LARGE SCALE GENOMIC DNA]</scope>
    <source>
        <strain evidence="7 8">ATCC 43324</strain>
    </source>
</reference>
<dbReference type="STRING" id="28136.SAMN02745202_00216"/>
<comment type="similarity">
    <text evidence="2">Belongs to the multi antimicrobial extrusion (MATE) (TC 2.A.66.1) family.</text>
</comment>
<evidence type="ECO:0000256" key="3">
    <source>
        <dbReference type="ARBA" id="ARBA00022692"/>
    </source>
</evidence>
<evidence type="ECO:0000256" key="2">
    <source>
        <dbReference type="ARBA" id="ARBA00010199"/>
    </source>
</evidence>
<keyword evidence="3 6" id="KW-0812">Transmembrane</keyword>
<dbReference type="PANTHER" id="PTHR42893">
    <property type="entry name" value="PROTEIN DETOXIFICATION 44, CHLOROPLASTIC-RELATED"/>
    <property type="match status" value="1"/>
</dbReference>
<feature type="transmembrane region" description="Helical" evidence="6">
    <location>
        <begin position="55"/>
        <end position="79"/>
    </location>
</feature>
<dbReference type="CDD" id="cd13136">
    <property type="entry name" value="MATE_DinF_like"/>
    <property type="match status" value="1"/>
</dbReference>
<feature type="transmembrane region" description="Helical" evidence="6">
    <location>
        <begin position="392"/>
        <end position="413"/>
    </location>
</feature>
<feature type="transmembrane region" description="Helical" evidence="6">
    <location>
        <begin position="359"/>
        <end position="380"/>
    </location>
</feature>
<feature type="transmembrane region" description="Helical" evidence="6">
    <location>
        <begin position="419"/>
        <end position="439"/>
    </location>
</feature>
<feature type="transmembrane region" description="Helical" evidence="6">
    <location>
        <begin position="201"/>
        <end position="222"/>
    </location>
</feature>
<dbReference type="NCBIfam" id="TIGR00797">
    <property type="entry name" value="matE"/>
    <property type="match status" value="1"/>
</dbReference>
<comment type="subcellular location">
    <subcellularLocation>
        <location evidence="1">Membrane</location>
        <topology evidence="1">Multi-pass membrane protein</topology>
    </subcellularLocation>
</comment>